<protein>
    <recommendedName>
        <fullName evidence="12">Mitochondrial outer membrane protein porin</fullName>
    </recommendedName>
</protein>
<evidence type="ECO:0000256" key="12">
    <source>
        <dbReference type="ARBA" id="ARBA00073272"/>
    </source>
</evidence>
<comment type="similarity">
    <text evidence="2">Belongs to the eukaryotic mitochondrial porin family.</text>
</comment>
<dbReference type="PANTHER" id="PTHR11743:SF70">
    <property type="entry name" value="GH26960P-RELATED"/>
    <property type="match status" value="1"/>
</dbReference>
<keyword evidence="6" id="KW-1000">Mitochondrion outer membrane</keyword>
<dbReference type="GO" id="GO:0046930">
    <property type="term" value="C:pore complex"/>
    <property type="evidence" value="ECO:0007669"/>
    <property type="project" value="UniProtKB-KW"/>
</dbReference>
<dbReference type="GO" id="GO:0015288">
    <property type="term" value="F:porin activity"/>
    <property type="evidence" value="ECO:0007669"/>
    <property type="project" value="UniProtKB-KW"/>
</dbReference>
<organism evidence="13 14">
    <name type="scientific">Yarrowia lipolytica</name>
    <name type="common">Candida lipolytica</name>
    <dbReference type="NCBI Taxonomy" id="4952"/>
    <lineage>
        <taxon>Eukaryota</taxon>
        <taxon>Fungi</taxon>
        <taxon>Dikarya</taxon>
        <taxon>Ascomycota</taxon>
        <taxon>Saccharomycotina</taxon>
        <taxon>Dipodascomycetes</taxon>
        <taxon>Dipodascales</taxon>
        <taxon>Dipodascales incertae sedis</taxon>
        <taxon>Yarrowia</taxon>
    </lineage>
</organism>
<evidence type="ECO:0000256" key="10">
    <source>
        <dbReference type="ARBA" id="ARBA00023136"/>
    </source>
</evidence>
<evidence type="ECO:0000313" key="14">
    <source>
        <dbReference type="Proteomes" id="UP000256601"/>
    </source>
</evidence>
<evidence type="ECO:0000256" key="9">
    <source>
        <dbReference type="ARBA" id="ARBA00023128"/>
    </source>
</evidence>
<keyword evidence="4" id="KW-1134">Transmembrane beta strand</keyword>
<dbReference type="CDD" id="cd07306">
    <property type="entry name" value="Porin3_VDAC"/>
    <property type="match status" value="1"/>
</dbReference>
<dbReference type="InterPro" id="IPR023614">
    <property type="entry name" value="Porin_dom_sf"/>
</dbReference>
<comment type="function">
    <text evidence="11">Forms a channel through the cell membrane that allows diffusion of small hydrophilic molecules. The channel adopts an open conformation at low or zero membrane potential and a closed conformation at potentials above 30-40 mV. The open state has a weak anion selectivity whereas the closed state is cation-selective.</text>
</comment>
<dbReference type="OrthoDB" id="7827681at2759"/>
<keyword evidence="10" id="KW-0472">Membrane</keyword>
<evidence type="ECO:0000256" key="5">
    <source>
        <dbReference type="ARBA" id="ARBA00022692"/>
    </source>
</evidence>
<dbReference type="InterPro" id="IPR027246">
    <property type="entry name" value="Porin_Euk/Tom40"/>
</dbReference>
<keyword evidence="3" id="KW-0813">Transport</keyword>
<evidence type="ECO:0000256" key="4">
    <source>
        <dbReference type="ARBA" id="ARBA00022452"/>
    </source>
</evidence>
<dbReference type="Proteomes" id="UP000256601">
    <property type="component" value="Unassembled WGS sequence"/>
</dbReference>
<keyword evidence="7" id="KW-0406">Ion transport</keyword>
<evidence type="ECO:0000256" key="7">
    <source>
        <dbReference type="ARBA" id="ARBA00023065"/>
    </source>
</evidence>
<accession>A0A371C6S7</accession>
<evidence type="ECO:0000256" key="3">
    <source>
        <dbReference type="ARBA" id="ARBA00022448"/>
    </source>
</evidence>
<dbReference type="VEuPathDB" id="FungiDB:YALI0_F17314g"/>
<sequence length="285" mass="29645">MAPLAFSDIAKASNDLLNKDYYHLARASLEIKTKAPNGVAFVAKGKSSQKDGSIAGNLEAKYADKANGVTVTQGWTTANVLDSKIEIDEALAQGLKGELATSFVPSSGAKNAKLSLFFKQPSFQARAFFDLLKGPTVTSDATLGHDGFIAGAEVGYDVSDAKVTKYSAAVGYTAPVYSTSILATNSLSVFSAAYFHRVNPATEVGAKATWDSKAAAAPVGLEIGAKHTLDANSFAKAKINNQGIAALAYSVGLKPGVRVGVGASIDTQRLEQSAHNLGVSFTFEG</sequence>
<dbReference type="PROSITE" id="PS00558">
    <property type="entry name" value="EUKARYOTIC_PORIN"/>
    <property type="match status" value="1"/>
</dbReference>
<dbReference type="GO" id="GO:0005741">
    <property type="term" value="C:mitochondrial outer membrane"/>
    <property type="evidence" value="ECO:0007669"/>
    <property type="project" value="UniProtKB-SubCell"/>
</dbReference>
<dbReference type="PRINTS" id="PR00185">
    <property type="entry name" value="EUKARYTPORIN"/>
</dbReference>
<dbReference type="EMBL" id="KZ858989">
    <property type="protein sequence ID" value="RDW26011.1"/>
    <property type="molecule type" value="Genomic_DNA"/>
</dbReference>
<evidence type="ECO:0000313" key="13">
    <source>
        <dbReference type="EMBL" id="RDW26011.1"/>
    </source>
</evidence>
<dbReference type="InterPro" id="IPR001925">
    <property type="entry name" value="Porin_Euk"/>
</dbReference>
<keyword evidence="9" id="KW-0496">Mitochondrion</keyword>
<name>A0A371C6S7_YARLL</name>
<proteinExistence type="inferred from homology"/>
<evidence type="ECO:0000256" key="1">
    <source>
        <dbReference type="ARBA" id="ARBA00004294"/>
    </source>
</evidence>
<dbReference type="GO" id="GO:0008308">
    <property type="term" value="F:voltage-gated monoatomic anion channel activity"/>
    <property type="evidence" value="ECO:0007669"/>
    <property type="project" value="InterPro"/>
</dbReference>
<dbReference type="Pfam" id="PF01459">
    <property type="entry name" value="Porin_3"/>
    <property type="match status" value="1"/>
</dbReference>
<evidence type="ECO:0000256" key="8">
    <source>
        <dbReference type="ARBA" id="ARBA00023114"/>
    </source>
</evidence>
<dbReference type="OMA" id="FKQPAFH"/>
<keyword evidence="8" id="KW-0626">Porin</keyword>
<dbReference type="PANTHER" id="PTHR11743">
    <property type="entry name" value="VOLTAGE-DEPENDENT ANION-SELECTIVE CHANNEL"/>
    <property type="match status" value="1"/>
</dbReference>
<gene>
    <name evidence="13" type="ORF">B0I71DRAFT_131650</name>
</gene>
<keyword evidence="5" id="KW-0812">Transmembrane</keyword>
<evidence type="ECO:0000256" key="2">
    <source>
        <dbReference type="ARBA" id="ARBA00007780"/>
    </source>
</evidence>
<dbReference type="Gene3D" id="2.40.160.10">
    <property type="entry name" value="Porin"/>
    <property type="match status" value="1"/>
</dbReference>
<dbReference type="AlphaFoldDB" id="A0A371C6S7"/>
<evidence type="ECO:0000256" key="11">
    <source>
        <dbReference type="ARBA" id="ARBA00054641"/>
    </source>
</evidence>
<reference evidence="13 14" key="1">
    <citation type="submission" date="2018-07" db="EMBL/GenBank/DDBJ databases">
        <title>Draft Genome Assemblies for Five Robust Yarrowia lipolytica Strains Exhibiting High Lipid Production and Pentose Sugar Utilization and Sugar Alcohol Secretion from Undetoxified Lignocellulosic Biomass Hydrolysates.</title>
        <authorList>
            <consortium name="DOE Joint Genome Institute"/>
            <person name="Walker C."/>
            <person name="Ryu S."/>
            <person name="Na H."/>
            <person name="Zane M."/>
            <person name="LaButti K."/>
            <person name="Lipzen A."/>
            <person name="Haridas S."/>
            <person name="Barry K."/>
            <person name="Grigoriev I.V."/>
            <person name="Quarterman J."/>
            <person name="Slininger P."/>
            <person name="Dien B."/>
            <person name="Trinh C.T."/>
        </authorList>
    </citation>
    <scope>NUCLEOTIDE SEQUENCE [LARGE SCALE GENOMIC DNA]</scope>
    <source>
        <strain evidence="13 14">YB392</strain>
    </source>
</reference>
<comment type="subcellular location">
    <subcellularLocation>
        <location evidence="1">Mitochondrion outer membrane</location>
    </subcellularLocation>
</comment>
<evidence type="ECO:0000256" key="6">
    <source>
        <dbReference type="ARBA" id="ARBA00022787"/>
    </source>
</evidence>
<dbReference type="FunFam" id="2.40.160.10:FF:000004">
    <property type="entry name" value="Por1 mitochondrial outer membrane porin"/>
    <property type="match status" value="1"/>
</dbReference>